<evidence type="ECO:0000256" key="7">
    <source>
        <dbReference type="ARBA" id="ARBA00023224"/>
    </source>
</evidence>
<dbReference type="GO" id="GO:0030425">
    <property type="term" value="C:dendrite"/>
    <property type="evidence" value="ECO:0007669"/>
    <property type="project" value="TreeGrafter"/>
</dbReference>
<evidence type="ECO:0008006" key="11">
    <source>
        <dbReference type="Google" id="ProtNLM"/>
    </source>
</evidence>
<organism evidence="9 10">
    <name type="scientific">Rhynchophorus ferrugineus</name>
    <name type="common">Red palm weevil</name>
    <name type="synonym">Curculio ferrugineus</name>
    <dbReference type="NCBI Taxonomy" id="354439"/>
    <lineage>
        <taxon>Eukaryota</taxon>
        <taxon>Metazoa</taxon>
        <taxon>Ecdysozoa</taxon>
        <taxon>Arthropoda</taxon>
        <taxon>Hexapoda</taxon>
        <taxon>Insecta</taxon>
        <taxon>Pterygota</taxon>
        <taxon>Neoptera</taxon>
        <taxon>Endopterygota</taxon>
        <taxon>Coleoptera</taxon>
        <taxon>Polyphaga</taxon>
        <taxon>Cucujiformia</taxon>
        <taxon>Curculionidae</taxon>
        <taxon>Dryophthorinae</taxon>
        <taxon>Rhynchophorus</taxon>
    </lineage>
</organism>
<dbReference type="EMBL" id="JAACXV010004470">
    <property type="protein sequence ID" value="KAF7277044.1"/>
    <property type="molecule type" value="Genomic_DNA"/>
</dbReference>
<evidence type="ECO:0000256" key="5">
    <source>
        <dbReference type="ARBA" id="ARBA00023136"/>
    </source>
</evidence>
<evidence type="ECO:0000313" key="9">
    <source>
        <dbReference type="EMBL" id="KAF7277044.1"/>
    </source>
</evidence>
<feature type="transmembrane region" description="Helical" evidence="8">
    <location>
        <begin position="140"/>
        <end position="163"/>
    </location>
</feature>
<proteinExistence type="predicted"/>
<dbReference type="AlphaFoldDB" id="A0A834IAJ1"/>
<dbReference type="PANTHER" id="PTHR21143:SF104">
    <property type="entry name" value="GUSTATORY RECEPTOR 8A-RELATED"/>
    <property type="match status" value="1"/>
</dbReference>
<dbReference type="GO" id="GO:0030424">
    <property type="term" value="C:axon"/>
    <property type="evidence" value="ECO:0007669"/>
    <property type="project" value="TreeGrafter"/>
</dbReference>
<evidence type="ECO:0000256" key="2">
    <source>
        <dbReference type="ARBA" id="ARBA00022475"/>
    </source>
</evidence>
<gene>
    <name evidence="9" type="ORF">GWI33_009503</name>
</gene>
<keyword evidence="2" id="KW-1003">Cell membrane</keyword>
<comment type="subcellular location">
    <subcellularLocation>
        <location evidence="1">Cell membrane</location>
        <topology evidence="1">Multi-pass membrane protein</topology>
    </subcellularLocation>
</comment>
<feature type="transmembrane region" description="Helical" evidence="8">
    <location>
        <begin position="183"/>
        <end position="203"/>
    </location>
</feature>
<keyword evidence="6" id="KW-0675">Receptor</keyword>
<dbReference type="InterPro" id="IPR013604">
    <property type="entry name" value="7TM_chemorcpt"/>
</dbReference>
<name>A0A834IAJ1_RHYFE</name>
<feature type="transmembrane region" description="Helical" evidence="8">
    <location>
        <begin position="261"/>
        <end position="278"/>
    </location>
</feature>
<dbReference type="GO" id="GO:0043025">
    <property type="term" value="C:neuronal cell body"/>
    <property type="evidence" value="ECO:0007669"/>
    <property type="project" value="TreeGrafter"/>
</dbReference>
<reference evidence="9" key="1">
    <citation type="submission" date="2020-08" db="EMBL/GenBank/DDBJ databases">
        <title>Genome sequencing and assembly of the red palm weevil Rhynchophorus ferrugineus.</title>
        <authorList>
            <person name="Dias G.B."/>
            <person name="Bergman C.M."/>
            <person name="Manee M."/>
        </authorList>
    </citation>
    <scope>NUCLEOTIDE SEQUENCE</scope>
    <source>
        <strain evidence="9">AA-2017</strain>
        <tissue evidence="9">Whole larva</tissue>
    </source>
</reference>
<evidence type="ECO:0000256" key="3">
    <source>
        <dbReference type="ARBA" id="ARBA00022692"/>
    </source>
</evidence>
<evidence type="ECO:0000256" key="6">
    <source>
        <dbReference type="ARBA" id="ARBA00023170"/>
    </source>
</evidence>
<feature type="transmembrane region" description="Helical" evidence="8">
    <location>
        <begin position="71"/>
        <end position="98"/>
    </location>
</feature>
<accession>A0A834IAJ1</accession>
<keyword evidence="4 8" id="KW-1133">Transmembrane helix</keyword>
<keyword evidence="5 8" id="KW-0472">Membrane</keyword>
<evidence type="ECO:0000256" key="8">
    <source>
        <dbReference type="SAM" id="Phobius"/>
    </source>
</evidence>
<dbReference type="GO" id="GO:0007165">
    <property type="term" value="P:signal transduction"/>
    <property type="evidence" value="ECO:0007669"/>
    <property type="project" value="UniProtKB-KW"/>
</dbReference>
<comment type="caution">
    <text evidence="9">The sequence shown here is derived from an EMBL/GenBank/DDBJ whole genome shotgun (WGS) entry which is preliminary data.</text>
</comment>
<keyword evidence="3 8" id="KW-0812">Transmembrane</keyword>
<dbReference type="PANTHER" id="PTHR21143">
    <property type="entry name" value="INVERTEBRATE GUSTATORY RECEPTOR"/>
    <property type="match status" value="1"/>
</dbReference>
<sequence>MIAMVAFVSNARRNVWSDFIKNVDFLHKQHQYTKNHYASTILYIMGLVLVHGGFGYFLWESSFAYLKDLGIWNSILFSIPVLQLLYLFLQLCTIFAFIQEIRWKARKAILYLNADCINIRRAKQTYLECLKGIRCFNSIFGYQIVAIFGYWLFLFETICFYLVESKSNSKVSDHRIVYWKVVVINMGYLIFNSLNLFSVVISCDNTTSESLKLMDRCYELQEKFDRSTFEYQELQALAFYAAHNQLRFTAADLFEIRRSSMLALIATSTTYFIALVQFY</sequence>
<keyword evidence="7" id="KW-0807">Transducer</keyword>
<keyword evidence="10" id="KW-1185">Reference proteome</keyword>
<dbReference type="GO" id="GO:0005886">
    <property type="term" value="C:plasma membrane"/>
    <property type="evidence" value="ECO:0007669"/>
    <property type="project" value="UniProtKB-SubCell"/>
</dbReference>
<feature type="transmembrane region" description="Helical" evidence="8">
    <location>
        <begin position="37"/>
        <end position="59"/>
    </location>
</feature>
<dbReference type="GO" id="GO:0008049">
    <property type="term" value="P:male courtship behavior"/>
    <property type="evidence" value="ECO:0007669"/>
    <property type="project" value="TreeGrafter"/>
</dbReference>
<evidence type="ECO:0000313" key="10">
    <source>
        <dbReference type="Proteomes" id="UP000625711"/>
    </source>
</evidence>
<evidence type="ECO:0000256" key="1">
    <source>
        <dbReference type="ARBA" id="ARBA00004651"/>
    </source>
</evidence>
<protein>
    <recommendedName>
        <fullName evidence="11">Gustatory receptor</fullName>
    </recommendedName>
</protein>
<dbReference type="Proteomes" id="UP000625711">
    <property type="component" value="Unassembled WGS sequence"/>
</dbReference>
<dbReference type="Pfam" id="PF08395">
    <property type="entry name" value="7tm_7"/>
    <property type="match status" value="1"/>
</dbReference>
<dbReference type="GO" id="GO:0007635">
    <property type="term" value="P:chemosensory behavior"/>
    <property type="evidence" value="ECO:0007669"/>
    <property type="project" value="TreeGrafter"/>
</dbReference>
<evidence type="ECO:0000256" key="4">
    <source>
        <dbReference type="ARBA" id="ARBA00022989"/>
    </source>
</evidence>
<dbReference type="GO" id="GO:0050909">
    <property type="term" value="P:sensory perception of taste"/>
    <property type="evidence" value="ECO:0007669"/>
    <property type="project" value="InterPro"/>
</dbReference>
<dbReference type="OrthoDB" id="6774919at2759"/>